<reference evidence="3" key="1">
    <citation type="journal article" date="2021" name="Microb. Physiol.">
        <title>Proteogenomic Insights into the Physiology of Marine, Sulfate-Reducing, Filamentous Desulfonema limicola and Desulfonema magnum.</title>
        <authorList>
            <person name="Schnaars V."/>
            <person name="Wohlbrand L."/>
            <person name="Scheve S."/>
            <person name="Hinrichs C."/>
            <person name="Reinhardt R."/>
            <person name="Rabus R."/>
        </authorList>
    </citation>
    <scope>NUCLEOTIDE SEQUENCE</scope>
    <source>
        <strain evidence="3">5ac10</strain>
    </source>
</reference>
<proteinExistence type="predicted"/>
<gene>
    <name evidence="3" type="ORF">dnl_43580</name>
</gene>
<feature type="domain" description="Dockerin" evidence="2">
    <location>
        <begin position="248"/>
        <end position="321"/>
    </location>
</feature>
<evidence type="ECO:0000313" key="4">
    <source>
        <dbReference type="Proteomes" id="UP000663720"/>
    </source>
</evidence>
<feature type="domain" description="EF-hand" evidence="1">
    <location>
        <begin position="290"/>
        <end position="316"/>
    </location>
</feature>
<dbReference type="InterPro" id="IPR002048">
    <property type="entry name" value="EF_hand_dom"/>
</dbReference>
<evidence type="ECO:0000313" key="3">
    <source>
        <dbReference type="EMBL" id="QTA81997.1"/>
    </source>
</evidence>
<protein>
    <submittedName>
        <fullName evidence="3">EF-hand domain-containing protein</fullName>
    </submittedName>
</protein>
<dbReference type="InterPro" id="IPR016134">
    <property type="entry name" value="Dockerin_dom"/>
</dbReference>
<dbReference type="Gene3D" id="1.10.1330.10">
    <property type="entry name" value="Dockerin domain"/>
    <property type="match status" value="1"/>
</dbReference>
<dbReference type="PROSITE" id="PS00018">
    <property type="entry name" value="EF_HAND_1"/>
    <property type="match status" value="1"/>
</dbReference>
<dbReference type="InterPro" id="IPR036439">
    <property type="entry name" value="Dockerin_dom_sf"/>
</dbReference>
<keyword evidence="4" id="KW-1185">Reference proteome</keyword>
<dbReference type="GO" id="GO:0005509">
    <property type="term" value="F:calcium ion binding"/>
    <property type="evidence" value="ECO:0007669"/>
    <property type="project" value="InterPro"/>
</dbReference>
<dbReference type="GO" id="GO:0000272">
    <property type="term" value="P:polysaccharide catabolic process"/>
    <property type="evidence" value="ECO:0007669"/>
    <property type="project" value="InterPro"/>
</dbReference>
<dbReference type="KEGG" id="dli:dnl_43580"/>
<dbReference type="AlphaFoldDB" id="A0A975BAY2"/>
<dbReference type="EMBL" id="CP061799">
    <property type="protein sequence ID" value="QTA81997.1"/>
    <property type="molecule type" value="Genomic_DNA"/>
</dbReference>
<evidence type="ECO:0000259" key="1">
    <source>
        <dbReference type="PROSITE" id="PS50222"/>
    </source>
</evidence>
<dbReference type="SUPFAM" id="SSF63446">
    <property type="entry name" value="Type I dockerin domain"/>
    <property type="match status" value="1"/>
</dbReference>
<evidence type="ECO:0000259" key="2">
    <source>
        <dbReference type="PROSITE" id="PS51766"/>
    </source>
</evidence>
<name>A0A975BAY2_9BACT</name>
<dbReference type="InterPro" id="IPR013783">
    <property type="entry name" value="Ig-like_fold"/>
</dbReference>
<dbReference type="Proteomes" id="UP000663720">
    <property type="component" value="Chromosome"/>
</dbReference>
<dbReference type="RefSeq" id="WP_207687967.1">
    <property type="nucleotide sequence ID" value="NZ_CP061799.1"/>
</dbReference>
<dbReference type="Gene3D" id="2.60.40.10">
    <property type="entry name" value="Immunoglobulins"/>
    <property type="match status" value="1"/>
</dbReference>
<dbReference type="PROSITE" id="PS51766">
    <property type="entry name" value="DOCKERIN"/>
    <property type="match status" value="1"/>
</dbReference>
<sequence>MLKKIFTHDIYCIWIILLILCIAVPGSASNIDPDNKHAWSTNAGWISFRPQNGGVTVYNDHLEGYAWAENIGWIKLGSYTGGGIHNYENTSADNWGVNRHTDSLNGYAWSNTVGWINFSPANGGVSIDTEGKFNGYAWSENTGWIKFSNEEPAYYVAWQNNLPVAAIIDLPQETLNENSVTLTVGGSNITAYKYKLDDGEYSSETDAETKIVLSELPEGTHKLYVVGKNAEGIWQDDSSAIPLSLTIDMFKAGDIDRDGDIDLSDAVLGLKVMAGIEDIQDFLINPDIEISEIDVNGDGKIGMQDIIYILNMILTNQSQPQST</sequence>
<accession>A0A975BAY2</accession>
<dbReference type="InterPro" id="IPR018247">
    <property type="entry name" value="EF_Hand_1_Ca_BS"/>
</dbReference>
<organism evidence="3 4">
    <name type="scientific">Desulfonema limicola</name>
    <dbReference type="NCBI Taxonomy" id="45656"/>
    <lineage>
        <taxon>Bacteria</taxon>
        <taxon>Pseudomonadati</taxon>
        <taxon>Thermodesulfobacteriota</taxon>
        <taxon>Desulfobacteria</taxon>
        <taxon>Desulfobacterales</taxon>
        <taxon>Desulfococcaceae</taxon>
        <taxon>Desulfonema</taxon>
    </lineage>
</organism>
<dbReference type="PROSITE" id="PS50222">
    <property type="entry name" value="EF_HAND_2"/>
    <property type="match status" value="1"/>
</dbReference>